<evidence type="ECO:0000313" key="9">
    <source>
        <dbReference type="Proteomes" id="UP001153618"/>
    </source>
</evidence>
<keyword evidence="9" id="KW-1185">Reference proteome</keyword>
<dbReference type="EC" id="1.2.1.3" evidence="3"/>
<protein>
    <recommendedName>
        <fullName evidence="3">aldehyde dehydrogenase (NAD(+))</fullName>
        <ecNumber evidence="3">1.2.1.3</ecNumber>
    </recommendedName>
</protein>
<proteinExistence type="inferred from homology"/>
<dbReference type="FunFam" id="3.40.605.10:FF:000026">
    <property type="entry name" value="Aldehyde dehydrogenase, putative"/>
    <property type="match status" value="1"/>
</dbReference>
<sequence length="479" mass="51118">MVTIATLDLYNGPRYADGQTPARFSCHSTVDGSVISSDVHVAAQQDVNSAVAAARAAFTSWAAFDHEKRASILHKFADLLERDADKLAYLEAVCNVKPVKLFHGYELPQAVSIFRYYAGWCGKIHGESFPISSGFLNIVQREPLGVCAAITAFNAPIMGMAMKAAPCLATGNTLVLKSSERSPLSTLYLGKLANEAGFPPGVFNIVSGGGSTGSLLAEHMDIDQISFTGSVAGGKKVAQAASQSNLKRVALELGGKSPAIIFPDAKLDLAIPWCVNGILVLSGQVCFAGSRIYVHESIKKQVVEQMKASFESMDESFGDPLDEDVEFPPLVNQGHFERVKSFIDRGKQEATLVTGGQAMFSKGHWIRPTIFVDPNVDAEITQEEVFGPVVVIIGFTDEQEVISQANNTQFGLAGAVFTQDINRGVRIASAISSGTVGINCCGVLNANVPFGGYKQSGIGRELGQDGLAEYTQTKTIVVK</sequence>
<dbReference type="FunFam" id="3.40.605.10:FF:000001">
    <property type="entry name" value="Aldehyde dehydrogenase 1"/>
    <property type="match status" value="1"/>
</dbReference>
<dbReference type="InterPro" id="IPR016163">
    <property type="entry name" value="Ald_DH_C"/>
</dbReference>
<dbReference type="SUPFAM" id="SSF53720">
    <property type="entry name" value="ALDH-like"/>
    <property type="match status" value="1"/>
</dbReference>
<evidence type="ECO:0000256" key="4">
    <source>
        <dbReference type="ARBA" id="ARBA00049194"/>
    </source>
</evidence>
<evidence type="ECO:0000256" key="2">
    <source>
        <dbReference type="ARBA" id="ARBA00023002"/>
    </source>
</evidence>
<evidence type="ECO:0000313" key="8">
    <source>
        <dbReference type="EMBL" id="CAG8146158.1"/>
    </source>
</evidence>
<dbReference type="OrthoDB" id="310895at2759"/>
<dbReference type="FunFam" id="3.40.309.10:FF:000012">
    <property type="entry name" value="Betaine aldehyde dehydrogenase"/>
    <property type="match status" value="1"/>
</dbReference>
<evidence type="ECO:0000256" key="5">
    <source>
        <dbReference type="PROSITE-ProRule" id="PRU10007"/>
    </source>
</evidence>
<comment type="catalytic activity">
    <reaction evidence="4">
        <text>an aldehyde + NAD(+) + H2O = a carboxylate + NADH + 2 H(+)</text>
        <dbReference type="Rhea" id="RHEA:16185"/>
        <dbReference type="ChEBI" id="CHEBI:15377"/>
        <dbReference type="ChEBI" id="CHEBI:15378"/>
        <dbReference type="ChEBI" id="CHEBI:17478"/>
        <dbReference type="ChEBI" id="CHEBI:29067"/>
        <dbReference type="ChEBI" id="CHEBI:57540"/>
        <dbReference type="ChEBI" id="CHEBI:57945"/>
        <dbReference type="EC" id="1.2.1.3"/>
    </reaction>
</comment>
<keyword evidence="2 6" id="KW-0560">Oxidoreductase</keyword>
<dbReference type="InterPro" id="IPR015590">
    <property type="entry name" value="Aldehyde_DH_dom"/>
</dbReference>
<comment type="caution">
    <text evidence="8">The sequence shown here is derived from an EMBL/GenBank/DDBJ whole genome shotgun (WGS) entry which is preliminary data.</text>
</comment>
<dbReference type="Proteomes" id="UP001153618">
    <property type="component" value="Unassembled WGS sequence"/>
</dbReference>
<dbReference type="Gene3D" id="3.40.605.10">
    <property type="entry name" value="Aldehyde Dehydrogenase, Chain A, domain 1"/>
    <property type="match status" value="1"/>
</dbReference>
<organism evidence="8 9">
    <name type="scientific">Penicillium olsonii</name>
    <dbReference type="NCBI Taxonomy" id="99116"/>
    <lineage>
        <taxon>Eukaryota</taxon>
        <taxon>Fungi</taxon>
        <taxon>Dikarya</taxon>
        <taxon>Ascomycota</taxon>
        <taxon>Pezizomycotina</taxon>
        <taxon>Eurotiomycetes</taxon>
        <taxon>Eurotiomycetidae</taxon>
        <taxon>Eurotiales</taxon>
        <taxon>Aspergillaceae</taxon>
        <taxon>Penicillium</taxon>
    </lineage>
</organism>
<reference evidence="8" key="1">
    <citation type="submission" date="2021-07" db="EMBL/GenBank/DDBJ databases">
        <authorList>
            <person name="Branca A.L. A."/>
        </authorList>
    </citation>
    <scope>NUCLEOTIDE SEQUENCE</scope>
</reference>
<dbReference type="Gene3D" id="3.40.309.10">
    <property type="entry name" value="Aldehyde Dehydrogenase, Chain A, domain 2"/>
    <property type="match status" value="1"/>
</dbReference>
<dbReference type="InterPro" id="IPR016162">
    <property type="entry name" value="Ald_DH_N"/>
</dbReference>
<feature type="domain" description="Aldehyde dehydrogenase" evidence="7">
    <location>
        <begin position="19"/>
        <end position="476"/>
    </location>
</feature>
<evidence type="ECO:0000256" key="3">
    <source>
        <dbReference type="ARBA" id="ARBA00024226"/>
    </source>
</evidence>
<accession>A0A9W4MUB1</accession>
<evidence type="ECO:0000259" key="7">
    <source>
        <dbReference type="Pfam" id="PF00171"/>
    </source>
</evidence>
<gene>
    <name evidence="8" type="ORF">POLS_LOCUS5947</name>
</gene>
<dbReference type="GO" id="GO:0046394">
    <property type="term" value="P:carboxylic acid biosynthetic process"/>
    <property type="evidence" value="ECO:0007669"/>
    <property type="project" value="UniProtKB-ARBA"/>
</dbReference>
<name>A0A9W4MUB1_PENOL</name>
<dbReference type="Pfam" id="PF00171">
    <property type="entry name" value="Aldedh"/>
    <property type="match status" value="1"/>
</dbReference>
<dbReference type="AlphaFoldDB" id="A0A9W4MUB1"/>
<comment type="similarity">
    <text evidence="1 6">Belongs to the aldehyde dehydrogenase family.</text>
</comment>
<dbReference type="GO" id="GO:0004029">
    <property type="term" value="F:aldehyde dehydrogenase (NAD+) activity"/>
    <property type="evidence" value="ECO:0007669"/>
    <property type="project" value="UniProtKB-EC"/>
</dbReference>
<evidence type="ECO:0000256" key="1">
    <source>
        <dbReference type="ARBA" id="ARBA00009986"/>
    </source>
</evidence>
<feature type="active site" evidence="5">
    <location>
        <position position="252"/>
    </location>
</feature>
<evidence type="ECO:0000256" key="6">
    <source>
        <dbReference type="RuleBase" id="RU003345"/>
    </source>
</evidence>
<dbReference type="PROSITE" id="PS00687">
    <property type="entry name" value="ALDEHYDE_DEHYDR_GLU"/>
    <property type="match status" value="1"/>
</dbReference>
<dbReference type="EMBL" id="CAJVOS010000031">
    <property type="protein sequence ID" value="CAG8146158.1"/>
    <property type="molecule type" value="Genomic_DNA"/>
</dbReference>
<dbReference type="PANTHER" id="PTHR11699">
    <property type="entry name" value="ALDEHYDE DEHYDROGENASE-RELATED"/>
    <property type="match status" value="1"/>
</dbReference>
<dbReference type="InterPro" id="IPR016161">
    <property type="entry name" value="Ald_DH/histidinol_DH"/>
</dbReference>
<dbReference type="InterPro" id="IPR029510">
    <property type="entry name" value="Ald_DH_CS_GLU"/>
</dbReference>